<gene>
    <name evidence="2" type="ORF">DFJ68_1775</name>
</gene>
<feature type="transmembrane region" description="Helical" evidence="1">
    <location>
        <begin position="40"/>
        <end position="67"/>
    </location>
</feature>
<evidence type="ECO:0000313" key="3">
    <source>
        <dbReference type="Proteomes" id="UP000278440"/>
    </source>
</evidence>
<proteinExistence type="predicted"/>
<keyword evidence="1" id="KW-1133">Transmembrane helix</keyword>
<organism evidence="2 3">
    <name type="scientific">Terracoccus luteus</name>
    <dbReference type="NCBI Taxonomy" id="53356"/>
    <lineage>
        <taxon>Bacteria</taxon>
        <taxon>Bacillati</taxon>
        <taxon>Actinomycetota</taxon>
        <taxon>Actinomycetes</taxon>
        <taxon>Micrococcales</taxon>
        <taxon>Intrasporangiaceae</taxon>
        <taxon>Terracoccus</taxon>
    </lineage>
</organism>
<accession>A0A495XUV1</accession>
<comment type="caution">
    <text evidence="2">The sequence shown here is derived from an EMBL/GenBank/DDBJ whole genome shotgun (WGS) entry which is preliminary data.</text>
</comment>
<dbReference type="AlphaFoldDB" id="A0A495XUV1"/>
<evidence type="ECO:0000256" key="1">
    <source>
        <dbReference type="SAM" id="Phobius"/>
    </source>
</evidence>
<name>A0A495XUV1_9MICO</name>
<keyword evidence="3" id="KW-1185">Reference proteome</keyword>
<feature type="transmembrane region" description="Helical" evidence="1">
    <location>
        <begin position="6"/>
        <end position="28"/>
    </location>
</feature>
<reference evidence="2 3" key="1">
    <citation type="submission" date="2018-10" db="EMBL/GenBank/DDBJ databases">
        <title>Sequencing the genomes of 1000 actinobacteria strains.</title>
        <authorList>
            <person name="Klenk H.-P."/>
        </authorList>
    </citation>
    <scope>NUCLEOTIDE SEQUENCE [LARGE SCALE GENOMIC DNA]</scope>
    <source>
        <strain evidence="2 3">DSM 44267</strain>
    </source>
</reference>
<protein>
    <submittedName>
        <fullName evidence="2">Uncharacterized protein</fullName>
    </submittedName>
</protein>
<dbReference type="RefSeq" id="WP_121032477.1">
    <property type="nucleotide sequence ID" value="NZ_RBXT01000001.1"/>
</dbReference>
<keyword evidence="1" id="KW-0472">Membrane</keyword>
<sequence>MRWNGGVLAGLLIGLVWVLVGTVTVVVGRRRRRASTAEGAGSAAVIGVFLLVVGALTLFATALLAVVPGAPGE</sequence>
<dbReference type="Proteomes" id="UP000278440">
    <property type="component" value="Unassembled WGS sequence"/>
</dbReference>
<evidence type="ECO:0000313" key="2">
    <source>
        <dbReference type="EMBL" id="RKT78331.1"/>
    </source>
</evidence>
<dbReference type="EMBL" id="RBXT01000001">
    <property type="protein sequence ID" value="RKT78331.1"/>
    <property type="molecule type" value="Genomic_DNA"/>
</dbReference>
<keyword evidence="1" id="KW-0812">Transmembrane</keyword>